<sequence length="282" mass="28510">MRPGREGGREGGGARRAGGWGCGGGGGRRGGETGEECDWAGNGLTGEEGGTQNGGGGGGGGLEVGGGRGGGGGGRGRKEGVSASSLHATPGRKDSGGGREEGMEGGAKRRRVGQGVADLGDPRLKFQKYVDVVLPWQGRPLRRAGGEAGNDTLVKGLQAYVSTVVEAGWVRGGEGGRKGGREGGREGGQEGPEVFVKENGEGEGGLCEGMEVVVFLRSEGRQPGGPMRLPFTASGGGREGGGEGGNDEEAGEERAARGERGGKRERGFGFMILGWSQGRRPY</sequence>
<proteinExistence type="predicted"/>
<reference evidence="2 3" key="1">
    <citation type="submission" date="2019-01" db="EMBL/GenBank/DDBJ databases">
        <title>Nuclear Genome Assembly of the Microalgal Biofuel strain Nannochloropsis salina CCMP1776.</title>
        <authorList>
            <person name="Hovde B."/>
        </authorList>
    </citation>
    <scope>NUCLEOTIDE SEQUENCE [LARGE SCALE GENOMIC DNA]</scope>
    <source>
        <strain evidence="2 3">CCMP1776</strain>
    </source>
</reference>
<feature type="compositionally biased region" description="Gly residues" evidence="1">
    <location>
        <begin position="43"/>
        <end position="74"/>
    </location>
</feature>
<feature type="compositionally biased region" description="Basic and acidic residues" evidence="1">
    <location>
        <begin position="1"/>
        <end position="13"/>
    </location>
</feature>
<evidence type="ECO:0000256" key="1">
    <source>
        <dbReference type="SAM" id="MobiDB-lite"/>
    </source>
</evidence>
<accession>A0A4D9CZK2</accession>
<feature type="compositionally biased region" description="Gly residues" evidence="1">
    <location>
        <begin position="234"/>
        <end position="244"/>
    </location>
</feature>
<dbReference type="EMBL" id="SDOX01000021">
    <property type="protein sequence ID" value="TFJ84014.1"/>
    <property type="molecule type" value="Genomic_DNA"/>
</dbReference>
<organism evidence="2 3">
    <name type="scientific">Nannochloropsis salina CCMP1776</name>
    <dbReference type="NCBI Taxonomy" id="1027361"/>
    <lineage>
        <taxon>Eukaryota</taxon>
        <taxon>Sar</taxon>
        <taxon>Stramenopiles</taxon>
        <taxon>Ochrophyta</taxon>
        <taxon>Eustigmatophyceae</taxon>
        <taxon>Eustigmatales</taxon>
        <taxon>Monodopsidaceae</taxon>
        <taxon>Microchloropsis</taxon>
        <taxon>Microchloropsis salina</taxon>
    </lineage>
</organism>
<feature type="compositionally biased region" description="Basic and acidic residues" evidence="1">
    <location>
        <begin position="252"/>
        <end position="267"/>
    </location>
</feature>
<dbReference type="AlphaFoldDB" id="A0A4D9CZK2"/>
<protein>
    <submittedName>
        <fullName evidence="2">Uncharacterized protein</fullName>
    </submittedName>
</protein>
<comment type="caution">
    <text evidence="2">The sequence shown here is derived from an EMBL/GenBank/DDBJ whole genome shotgun (WGS) entry which is preliminary data.</text>
</comment>
<feature type="compositionally biased region" description="Basic and acidic residues" evidence="1">
    <location>
        <begin position="91"/>
        <end position="102"/>
    </location>
</feature>
<feature type="compositionally biased region" description="Gly residues" evidence="1">
    <location>
        <begin position="14"/>
        <end position="28"/>
    </location>
</feature>
<dbReference type="Proteomes" id="UP000355283">
    <property type="component" value="Unassembled WGS sequence"/>
</dbReference>
<feature type="region of interest" description="Disordered" evidence="1">
    <location>
        <begin position="221"/>
        <end position="268"/>
    </location>
</feature>
<keyword evidence="3" id="KW-1185">Reference proteome</keyword>
<feature type="region of interest" description="Disordered" evidence="1">
    <location>
        <begin position="1"/>
        <end position="116"/>
    </location>
</feature>
<feature type="compositionally biased region" description="Basic and acidic residues" evidence="1">
    <location>
        <begin position="174"/>
        <end position="188"/>
    </location>
</feature>
<feature type="region of interest" description="Disordered" evidence="1">
    <location>
        <begin position="172"/>
        <end position="193"/>
    </location>
</feature>
<gene>
    <name evidence="2" type="ORF">NSK_005109</name>
</gene>
<evidence type="ECO:0000313" key="2">
    <source>
        <dbReference type="EMBL" id="TFJ84014.1"/>
    </source>
</evidence>
<name>A0A4D9CZK2_9STRA</name>
<evidence type="ECO:0000313" key="3">
    <source>
        <dbReference type="Proteomes" id="UP000355283"/>
    </source>
</evidence>